<evidence type="ECO:0000313" key="1">
    <source>
        <dbReference type="EMBL" id="GGD63182.1"/>
    </source>
</evidence>
<comment type="caution">
    <text evidence="1">The sequence shown here is derived from an EMBL/GenBank/DDBJ whole genome shotgun (WGS) entry which is preliminary data.</text>
</comment>
<sequence length="81" mass="8682">MRTTMGNLLNEDMLAETEMAESELGRLGLGHVRVRPYGGLACLDVPLGEIASITGEPLRAEVLRAVRGAGFDRVAVNIDSE</sequence>
<accession>A0ABQ1RBR8</accession>
<name>A0ABQ1RBR8_9MICO</name>
<protein>
    <submittedName>
        <fullName evidence="1">Uncharacterized protein</fullName>
    </submittedName>
</protein>
<keyword evidence="2" id="KW-1185">Reference proteome</keyword>
<reference evidence="2" key="1">
    <citation type="journal article" date="2019" name="Int. J. Syst. Evol. Microbiol.">
        <title>The Global Catalogue of Microorganisms (GCM) 10K type strain sequencing project: providing services to taxonomists for standard genome sequencing and annotation.</title>
        <authorList>
            <consortium name="The Broad Institute Genomics Platform"/>
            <consortium name="The Broad Institute Genome Sequencing Center for Infectious Disease"/>
            <person name="Wu L."/>
            <person name="Ma J."/>
        </authorList>
    </citation>
    <scope>NUCLEOTIDE SEQUENCE [LARGE SCALE GENOMIC DNA]</scope>
    <source>
        <strain evidence="2">CCM 7640</strain>
    </source>
</reference>
<proteinExistence type="predicted"/>
<dbReference type="EMBL" id="BMCM01000001">
    <property type="protein sequence ID" value="GGD63182.1"/>
    <property type="molecule type" value="Genomic_DNA"/>
</dbReference>
<organism evidence="1 2">
    <name type="scientific">Microbacterium murale</name>
    <dbReference type="NCBI Taxonomy" id="1081040"/>
    <lineage>
        <taxon>Bacteria</taxon>
        <taxon>Bacillati</taxon>
        <taxon>Actinomycetota</taxon>
        <taxon>Actinomycetes</taxon>
        <taxon>Micrococcales</taxon>
        <taxon>Microbacteriaceae</taxon>
        <taxon>Microbacterium</taxon>
    </lineage>
</organism>
<dbReference type="Proteomes" id="UP000629365">
    <property type="component" value="Unassembled WGS sequence"/>
</dbReference>
<gene>
    <name evidence="1" type="ORF">GCM10007269_03030</name>
</gene>
<evidence type="ECO:0000313" key="2">
    <source>
        <dbReference type="Proteomes" id="UP000629365"/>
    </source>
</evidence>